<keyword evidence="4" id="KW-1185">Reference proteome</keyword>
<evidence type="ECO:0000313" key="4">
    <source>
        <dbReference type="Proteomes" id="UP000275232"/>
    </source>
</evidence>
<dbReference type="SUPFAM" id="SSF49478">
    <property type="entry name" value="Cna protein B-type domain"/>
    <property type="match status" value="1"/>
</dbReference>
<dbReference type="InterPro" id="IPR055074">
    <property type="entry name" value="NOMO1-3_2nd"/>
</dbReference>
<protein>
    <recommendedName>
        <fullName evidence="2">NOMO second beta-sandwich domain-containing protein</fullName>
    </recommendedName>
</protein>
<comment type="caution">
    <text evidence="3">The sequence shown here is derived from an EMBL/GenBank/DDBJ whole genome shotgun (WGS) entry which is preliminary data.</text>
</comment>
<dbReference type="OrthoDB" id="121544at2"/>
<name>A0A3N5CU88_9SPHN</name>
<evidence type="ECO:0000313" key="3">
    <source>
        <dbReference type="EMBL" id="RPF72277.1"/>
    </source>
</evidence>
<evidence type="ECO:0000256" key="1">
    <source>
        <dbReference type="SAM" id="MobiDB-lite"/>
    </source>
</evidence>
<feature type="domain" description="NOMO second beta-sandwich" evidence="2">
    <location>
        <begin position="1126"/>
        <end position="1180"/>
    </location>
</feature>
<sequence length="1224" mass="130160">MTGQRAIRILGPVTVGSALVGVSLFIRADAEGDRPGRSLAEKPSPPAGAETPDASAAGTASAYELAPVDISGASGITHASPHRVNLPRRAWPRPAFGASAIEHSDAAQLNPALSVHPGAGTLVPSGTDVTAASVLAEGQMRNPAVRQLDLPQGAQTRLAAREVMAALLALKLPQLRPSLAEASVVLIAEREPEPNFALPKAEDELALSVQPIHVSAPIVADPAPDPAVVRPLERGEDGARTASRTIAPRRGQFPLPLRAEAAEAAPRADRITNVGHPDVPVADDPADPGAVGFLDHASDTETAVAVPGSNSPAIAAQPMGERSVATPETALADEAQLRQDFDLSPGRQTFPAADDAPTFTYDDELILQIRVAGVDMTDTILAYGTRAGVYLPLGELARLLDLAIVVSDDGNYASGWFLSENRRLIVDLRNGEITTAGGTRPLPRGLAQAMDGELFLRSDVFATIFPLTVEPDLRASAVRLETREPFPFEERLAREAERARLASRGGPREPERWPREETPWLLASVPIGDVEVRAVTDSARGARGEGDLRLAGDLAMMTAQTFLSGDTEYGLTAALVQLGRRDVDGDLLGPLRATEFQMGDVATRAMPIGLTGTSGRGTFVTNEPFETLSVFDQIDLRGVLPDGYEVELYRNDVLVGSTREETNGQYEFLQVAVDYGLNVFRLVFYGPQGQRREEVRRVSVGGGQLAQGQLVYSLGAVQRGVNLLGVRGPNFSRGARYGDWQAVGEVSYGVSAGVTALASGAVFEQNGEMRWIGSGGIRTGIGAFALRADGALSDDGGVAAGVGLGGRALGGSFVASHFEYRGNFLDEVRTIGTTLLRRATELDFNTSIPLGGRKFAFLPVSLRARNIAYSDGRARFESAVRSSLRFPGMIASANLEYTRSGNADGRDFSQLMGNFDLATFNRSDTQLRATVGYRALPELALTTVGAQVNHALDDRTVLRASAVYSFTVDDLGVGLSAIREFDTFTLALDGRHTLREGDYSLALRLGFSFGRDPLRDRFFVDQPGQASSGALAIRAFRDLDGDRIFSEGDEVLPDVNFAVFNSVATTDSAGLARMGELGNGNRVSVQVDPSSLPDILLAPVSRGIEIVPRAGRFHVTDFPIVALSEVEGTVTFAGANAARGVSGLRLQLRDASGNIAHHVRTERGGYYFFEQVMPGTYDLIVDPEQAERLDICLTAPEPLTVGAGGDIITRDMTVTSCAELAEAA</sequence>
<evidence type="ECO:0000259" key="2">
    <source>
        <dbReference type="Pfam" id="PF22904"/>
    </source>
</evidence>
<dbReference type="AlphaFoldDB" id="A0A3N5CU88"/>
<dbReference type="RefSeq" id="WP_123881564.1">
    <property type="nucleotide sequence ID" value="NZ_RPFZ01000001.1"/>
</dbReference>
<proteinExistence type="predicted"/>
<feature type="region of interest" description="Disordered" evidence="1">
    <location>
        <begin position="33"/>
        <end position="59"/>
    </location>
</feature>
<dbReference type="EMBL" id="RPFZ01000001">
    <property type="protein sequence ID" value="RPF72277.1"/>
    <property type="molecule type" value="Genomic_DNA"/>
</dbReference>
<dbReference type="Proteomes" id="UP000275232">
    <property type="component" value="Unassembled WGS sequence"/>
</dbReference>
<gene>
    <name evidence="3" type="ORF">EG799_12065</name>
</gene>
<accession>A0A3N5CU88</accession>
<reference evidence="3 4" key="1">
    <citation type="submission" date="2018-11" db="EMBL/GenBank/DDBJ databases">
        <title>Erythrobacter spongiae sp. nov., isolated from a marine sponge.</title>
        <authorList>
            <person name="Zhuang L."/>
            <person name="Luo L."/>
        </authorList>
    </citation>
    <scope>NUCLEOTIDE SEQUENCE [LARGE SCALE GENOMIC DNA]</scope>
    <source>
        <strain evidence="3 4">HN-E23</strain>
    </source>
</reference>
<dbReference type="Pfam" id="PF22904">
    <property type="entry name" value="NOMO1-like_2nd"/>
    <property type="match status" value="1"/>
</dbReference>
<organism evidence="3 4">
    <name type="scientific">Aurantiacibacter spongiae</name>
    <dbReference type="NCBI Taxonomy" id="2488860"/>
    <lineage>
        <taxon>Bacteria</taxon>
        <taxon>Pseudomonadati</taxon>
        <taxon>Pseudomonadota</taxon>
        <taxon>Alphaproteobacteria</taxon>
        <taxon>Sphingomonadales</taxon>
        <taxon>Erythrobacteraceae</taxon>
        <taxon>Aurantiacibacter</taxon>
    </lineage>
</organism>